<dbReference type="RefSeq" id="XP_018016817.1">
    <property type="nucleotide sequence ID" value="XM_018161328.2"/>
</dbReference>
<dbReference type="OrthoDB" id="3648309at2759"/>
<dbReference type="FunFam" id="3.90.870.10:FF:000007">
    <property type="entry name" value="YrdC N6-threonylcarbamoyltransferase domain containing"/>
    <property type="match status" value="1"/>
</dbReference>
<keyword evidence="10" id="KW-0809">Transit peptide</keyword>
<evidence type="ECO:0000256" key="11">
    <source>
        <dbReference type="ARBA" id="ARBA00023128"/>
    </source>
</evidence>
<evidence type="ECO:0000256" key="6">
    <source>
        <dbReference type="ARBA" id="ARBA00015492"/>
    </source>
</evidence>
<dbReference type="CTD" id="3772640"/>
<dbReference type="PANTHER" id="PTHR17490:SF10">
    <property type="entry name" value="THREONYLCARBAMOYL-AMP SYNTHASE"/>
    <property type="match status" value="1"/>
</dbReference>
<gene>
    <name evidence="18" type="primary">LOC108673487</name>
</gene>
<organism evidence="17 18">
    <name type="scientific">Hyalella azteca</name>
    <name type="common">Amphipod</name>
    <dbReference type="NCBI Taxonomy" id="294128"/>
    <lineage>
        <taxon>Eukaryota</taxon>
        <taxon>Metazoa</taxon>
        <taxon>Ecdysozoa</taxon>
        <taxon>Arthropoda</taxon>
        <taxon>Crustacea</taxon>
        <taxon>Multicrustacea</taxon>
        <taxon>Malacostraca</taxon>
        <taxon>Eumalacostraca</taxon>
        <taxon>Peracarida</taxon>
        <taxon>Amphipoda</taxon>
        <taxon>Senticaudata</taxon>
        <taxon>Talitrida</taxon>
        <taxon>Talitroidea</taxon>
        <taxon>Hyalellidae</taxon>
        <taxon>Hyalella</taxon>
    </lineage>
</organism>
<dbReference type="PROSITE" id="PS51163">
    <property type="entry name" value="YRDC"/>
    <property type="match status" value="1"/>
</dbReference>
<dbReference type="InterPro" id="IPR017945">
    <property type="entry name" value="DHBP_synth_RibB-like_a/b_dom"/>
</dbReference>
<dbReference type="GO" id="GO:0061710">
    <property type="term" value="F:L-threonylcarbamoyladenylate synthase"/>
    <property type="evidence" value="ECO:0007669"/>
    <property type="project" value="UniProtKB-EC"/>
</dbReference>
<evidence type="ECO:0000313" key="17">
    <source>
        <dbReference type="Proteomes" id="UP000694843"/>
    </source>
</evidence>
<dbReference type="GO" id="GO:0005739">
    <property type="term" value="C:mitochondrion"/>
    <property type="evidence" value="ECO:0007669"/>
    <property type="project" value="UniProtKB-SubCell"/>
</dbReference>
<dbReference type="Gene3D" id="3.90.870.10">
    <property type="entry name" value="DHBP synthase"/>
    <property type="match status" value="1"/>
</dbReference>
<evidence type="ECO:0000256" key="15">
    <source>
        <dbReference type="ARBA" id="ARBA00063146"/>
    </source>
</evidence>
<dbReference type="GO" id="GO:0003725">
    <property type="term" value="F:double-stranded RNA binding"/>
    <property type="evidence" value="ECO:0007669"/>
    <property type="project" value="InterPro"/>
</dbReference>
<dbReference type="GO" id="GO:0006450">
    <property type="term" value="P:regulation of translational fidelity"/>
    <property type="evidence" value="ECO:0007669"/>
    <property type="project" value="TreeGrafter"/>
</dbReference>
<dbReference type="SUPFAM" id="SSF55821">
    <property type="entry name" value="YrdC/RibB"/>
    <property type="match status" value="1"/>
</dbReference>
<evidence type="ECO:0000259" key="16">
    <source>
        <dbReference type="PROSITE" id="PS51163"/>
    </source>
</evidence>
<dbReference type="Pfam" id="PF01300">
    <property type="entry name" value="Sua5_yciO_yrdC"/>
    <property type="match status" value="1"/>
</dbReference>
<sequence length="283" mass="30905">MFQIVWKNLPSFTVKHFCSGNTAVAFRCSMPNLVKLTEDSFSELVQSAVSALQEGSLIALPTDTLYGLAALAQKSEAIHEIYRVKKRNPLKPLAVCVAHVADIYHWAKVTVPEKLLLELLPGPVTLVFQRTSILNVDLNPDTDLIGIRIPDSKFIREISIACGAPLALTSANISNQKSPLAVEEFQDIWSNVAVVYDGGIIGKQINLAASSSIVQLEQEIDLSRPNKSVTQDSSKITSFETCVREGSTVVNLSIEGHYSVLRDGIALENTLSILQKFGLKSLN</sequence>
<dbReference type="InterPro" id="IPR050156">
    <property type="entry name" value="TC-AMP_synthase_SUA5"/>
</dbReference>
<evidence type="ECO:0000256" key="8">
    <source>
        <dbReference type="ARBA" id="ARBA00022490"/>
    </source>
</evidence>
<evidence type="ECO:0000256" key="2">
    <source>
        <dbReference type="ARBA" id="ARBA00004202"/>
    </source>
</evidence>
<dbReference type="PANTHER" id="PTHR17490">
    <property type="entry name" value="SUA5"/>
    <property type="match status" value="1"/>
</dbReference>
<keyword evidence="17" id="KW-1185">Reference proteome</keyword>
<keyword evidence="12" id="KW-0472">Membrane</keyword>
<evidence type="ECO:0000313" key="18">
    <source>
        <dbReference type="RefSeq" id="XP_018016817.1"/>
    </source>
</evidence>
<dbReference type="NCBIfam" id="TIGR00057">
    <property type="entry name" value="L-threonylcarbamoyladenylate synthase"/>
    <property type="match status" value="1"/>
</dbReference>
<evidence type="ECO:0000256" key="10">
    <source>
        <dbReference type="ARBA" id="ARBA00022946"/>
    </source>
</evidence>
<evidence type="ECO:0000256" key="3">
    <source>
        <dbReference type="ARBA" id="ARBA00004496"/>
    </source>
</evidence>
<comment type="function">
    <text evidence="14">Cytoplasmic and mitochondrial threonylcarbamoyl-AMP synthase required for the formation of a threonylcarbamoyl group on adenosine at position 37 (t(6)A37) in tRNAs that read codons beginning with adenine. Catalyzes the conversion of L-threonine, HCO(3)(-)/CO(2) and ATP to give threonylcarbamoyl-AMP (TC-AMP) as the acyladenylate intermediate, with the release of diphosphate. Participates in t(6)A37 formation in cytoplasmic and mitochondrial tRNAs. May regulate the activity of some transporters.</text>
</comment>
<keyword evidence="8" id="KW-0963">Cytoplasm</keyword>
<dbReference type="KEGG" id="hazt:108673487"/>
<keyword evidence="11" id="KW-0496">Mitochondrion</keyword>
<evidence type="ECO:0000256" key="7">
    <source>
        <dbReference type="ARBA" id="ARBA00022475"/>
    </source>
</evidence>
<keyword evidence="9" id="KW-0808">Transferase</keyword>
<comment type="catalytic activity">
    <reaction evidence="13">
        <text>L-threonine + hydrogencarbonate + ATP = L-threonylcarbamoyladenylate + diphosphate + H2O</text>
        <dbReference type="Rhea" id="RHEA:36407"/>
        <dbReference type="ChEBI" id="CHEBI:15377"/>
        <dbReference type="ChEBI" id="CHEBI:17544"/>
        <dbReference type="ChEBI" id="CHEBI:30616"/>
        <dbReference type="ChEBI" id="CHEBI:33019"/>
        <dbReference type="ChEBI" id="CHEBI:57926"/>
        <dbReference type="ChEBI" id="CHEBI:73682"/>
        <dbReference type="EC" id="2.7.7.87"/>
    </reaction>
</comment>
<dbReference type="GeneID" id="108673487"/>
<dbReference type="EC" id="2.7.7.87" evidence="5"/>
<comment type="subcellular location">
    <subcellularLocation>
        <location evidence="2">Cell membrane</location>
        <topology evidence="2">Peripheral membrane protein</topology>
    </subcellularLocation>
    <subcellularLocation>
        <location evidence="3">Cytoplasm</location>
    </subcellularLocation>
    <subcellularLocation>
        <location evidence="1">Mitochondrion</location>
    </subcellularLocation>
</comment>
<protein>
    <recommendedName>
        <fullName evidence="6">Threonylcarbamoyl-AMP synthase</fullName>
        <ecNumber evidence="5">2.7.7.87</ecNumber>
    </recommendedName>
</protein>
<evidence type="ECO:0000256" key="12">
    <source>
        <dbReference type="ARBA" id="ARBA00023136"/>
    </source>
</evidence>
<dbReference type="InterPro" id="IPR006070">
    <property type="entry name" value="Sua5-like_dom"/>
</dbReference>
<reference evidence="18" key="1">
    <citation type="submission" date="2025-08" db="UniProtKB">
        <authorList>
            <consortium name="RefSeq"/>
        </authorList>
    </citation>
    <scope>IDENTIFICATION</scope>
    <source>
        <tissue evidence="18">Whole organism</tissue>
    </source>
</reference>
<feature type="domain" description="YrdC-like" evidence="16">
    <location>
        <begin position="42"/>
        <end position="228"/>
    </location>
</feature>
<evidence type="ECO:0000256" key="14">
    <source>
        <dbReference type="ARBA" id="ARBA00058524"/>
    </source>
</evidence>
<evidence type="ECO:0000256" key="5">
    <source>
        <dbReference type="ARBA" id="ARBA00012584"/>
    </source>
</evidence>
<dbReference type="AlphaFoldDB" id="A0A8B7NSY0"/>
<accession>A0A8B7NSY0</accession>
<evidence type="ECO:0000256" key="13">
    <source>
        <dbReference type="ARBA" id="ARBA00048366"/>
    </source>
</evidence>
<evidence type="ECO:0000256" key="1">
    <source>
        <dbReference type="ARBA" id="ARBA00004173"/>
    </source>
</evidence>
<dbReference type="OMA" id="YALGCQI"/>
<dbReference type="GO" id="GO:0005886">
    <property type="term" value="C:plasma membrane"/>
    <property type="evidence" value="ECO:0007669"/>
    <property type="project" value="UniProtKB-SubCell"/>
</dbReference>
<dbReference type="GO" id="GO:0000049">
    <property type="term" value="F:tRNA binding"/>
    <property type="evidence" value="ECO:0007669"/>
    <property type="project" value="TreeGrafter"/>
</dbReference>
<name>A0A8B7NSY0_HYAAZ</name>
<evidence type="ECO:0000256" key="9">
    <source>
        <dbReference type="ARBA" id="ARBA00022679"/>
    </source>
</evidence>
<comment type="similarity">
    <text evidence="4">Belongs to the SUA5 family.</text>
</comment>
<keyword evidence="7" id="KW-1003">Cell membrane</keyword>
<evidence type="ECO:0000256" key="4">
    <source>
        <dbReference type="ARBA" id="ARBA00007663"/>
    </source>
</evidence>
<dbReference type="Proteomes" id="UP000694843">
    <property type="component" value="Unplaced"/>
</dbReference>
<proteinExistence type="inferred from homology"/>
<comment type="subunit">
    <text evidence="15">Interacts with RSC1A1.</text>
</comment>